<comment type="subcellular location">
    <subcellularLocation>
        <location evidence="1">Cell membrane</location>
        <topology evidence="1">Multi-pass membrane protein</topology>
    </subcellularLocation>
</comment>
<evidence type="ECO:0000256" key="4">
    <source>
        <dbReference type="ARBA" id="ARBA00022989"/>
    </source>
</evidence>
<dbReference type="Pfam" id="PF02706">
    <property type="entry name" value="Wzz"/>
    <property type="match status" value="1"/>
</dbReference>
<organism evidence="9 10">
    <name type="scientific">Rhizorhapis suberifaciens</name>
    <name type="common">corky root of lettuce</name>
    <dbReference type="NCBI Taxonomy" id="13656"/>
    <lineage>
        <taxon>Bacteria</taxon>
        <taxon>Pseudomonadati</taxon>
        <taxon>Pseudomonadota</taxon>
        <taxon>Alphaproteobacteria</taxon>
        <taxon>Sphingomonadales</taxon>
        <taxon>Sphingomonadaceae</taxon>
        <taxon>Rhizorhapis</taxon>
    </lineage>
</organism>
<accession>A0A840HVN9</accession>
<gene>
    <name evidence="9" type="ORF">HNQ99_002064</name>
</gene>
<feature type="transmembrane region" description="Helical" evidence="7">
    <location>
        <begin position="381"/>
        <end position="401"/>
    </location>
</feature>
<name>A0A840HVN9_9SPHN</name>
<keyword evidence="4 7" id="KW-1133">Transmembrane helix</keyword>
<protein>
    <submittedName>
        <fullName evidence="9">Uncharacterized protein involved in exopolysaccharide biosynthesis</fullName>
    </submittedName>
</protein>
<comment type="caution">
    <text evidence="9">The sequence shown here is derived from an EMBL/GenBank/DDBJ whole genome shotgun (WGS) entry which is preliminary data.</text>
</comment>
<evidence type="ECO:0000259" key="8">
    <source>
        <dbReference type="Pfam" id="PF02706"/>
    </source>
</evidence>
<keyword evidence="3 7" id="KW-0812">Transmembrane</keyword>
<evidence type="ECO:0000256" key="1">
    <source>
        <dbReference type="ARBA" id="ARBA00004651"/>
    </source>
</evidence>
<reference evidence="9 10" key="1">
    <citation type="submission" date="2020-08" db="EMBL/GenBank/DDBJ databases">
        <title>Genomic Encyclopedia of Type Strains, Phase IV (KMG-IV): sequencing the most valuable type-strain genomes for metagenomic binning, comparative biology and taxonomic classification.</title>
        <authorList>
            <person name="Goeker M."/>
        </authorList>
    </citation>
    <scope>NUCLEOTIDE SEQUENCE [LARGE SCALE GENOMIC DNA]</scope>
    <source>
        <strain evidence="9 10">DSM 7465</strain>
    </source>
</reference>
<dbReference type="PANTHER" id="PTHR32309:SF13">
    <property type="entry name" value="FERRIC ENTEROBACTIN TRANSPORT PROTEIN FEPE"/>
    <property type="match status" value="1"/>
</dbReference>
<sequence length="456" mass="49438">MSIQQFFAILWARRAFITLSLCGSLIGASLVAFLLPPRYQATSRIMLNFIKPDPVTGEVISSNFARTYTKTQSELVRDYRVAGQVVDRLGMAGDPALQAEFAKLPPERRTDFRRWLADSIIARTQADLVLGTNILEISYRSTNPEIARIVADALRNAYVDSSQAARREEAGRNVVWFERQAAELRARLAQAEQAKAAFEKQHDLILQEDNSDIDSVRLAALAAASAPVAPMAVPAMPLSSGSTAQLAQIDAAIAQSAERLGPSHPQMQALRQQRGILAAEAAREMATANSASATAARAAGTTAATIGREVAEQRAKVIGQRDKLGQLRKLKDEVDLQRVQLAKINERIGTLRQEAEADQTGLTVLGNAVAPPEPYFPNRPLILIGAAVLGLAFGALTALLVELLARRVRCSGDVVNGFDVPLLAVMVPPEEQFRQGFIARSRTLLWPRYAKGGLGS</sequence>
<dbReference type="Proteomes" id="UP000575068">
    <property type="component" value="Unassembled WGS sequence"/>
</dbReference>
<dbReference type="InterPro" id="IPR050445">
    <property type="entry name" value="Bact_polysacc_biosynth/exp"/>
</dbReference>
<keyword evidence="2" id="KW-1003">Cell membrane</keyword>
<evidence type="ECO:0000256" key="6">
    <source>
        <dbReference type="SAM" id="Coils"/>
    </source>
</evidence>
<evidence type="ECO:0000313" key="10">
    <source>
        <dbReference type="Proteomes" id="UP000575068"/>
    </source>
</evidence>
<feature type="transmembrane region" description="Helical" evidence="7">
    <location>
        <begin position="12"/>
        <end position="35"/>
    </location>
</feature>
<feature type="domain" description="Polysaccharide chain length determinant N-terminal" evidence="8">
    <location>
        <begin position="3"/>
        <end position="88"/>
    </location>
</feature>
<dbReference type="RefSeq" id="WP_184475543.1">
    <property type="nucleotide sequence ID" value="NZ_JACHOV010000007.1"/>
</dbReference>
<dbReference type="GO" id="GO:0004713">
    <property type="term" value="F:protein tyrosine kinase activity"/>
    <property type="evidence" value="ECO:0007669"/>
    <property type="project" value="TreeGrafter"/>
</dbReference>
<dbReference type="InterPro" id="IPR003856">
    <property type="entry name" value="LPS_length_determ_N"/>
</dbReference>
<keyword evidence="5 7" id="KW-0472">Membrane</keyword>
<dbReference type="GO" id="GO:0005886">
    <property type="term" value="C:plasma membrane"/>
    <property type="evidence" value="ECO:0007669"/>
    <property type="project" value="UniProtKB-SubCell"/>
</dbReference>
<dbReference type="AlphaFoldDB" id="A0A840HVN9"/>
<keyword evidence="6" id="KW-0175">Coiled coil</keyword>
<evidence type="ECO:0000313" key="9">
    <source>
        <dbReference type="EMBL" id="MBB4641751.1"/>
    </source>
</evidence>
<evidence type="ECO:0000256" key="3">
    <source>
        <dbReference type="ARBA" id="ARBA00022692"/>
    </source>
</evidence>
<evidence type="ECO:0000256" key="2">
    <source>
        <dbReference type="ARBA" id="ARBA00022475"/>
    </source>
</evidence>
<proteinExistence type="predicted"/>
<dbReference type="EMBL" id="JACHOV010000007">
    <property type="protein sequence ID" value="MBB4641751.1"/>
    <property type="molecule type" value="Genomic_DNA"/>
</dbReference>
<feature type="coiled-coil region" evidence="6">
    <location>
        <begin position="174"/>
        <end position="208"/>
    </location>
</feature>
<evidence type="ECO:0000256" key="7">
    <source>
        <dbReference type="SAM" id="Phobius"/>
    </source>
</evidence>
<evidence type="ECO:0000256" key="5">
    <source>
        <dbReference type="ARBA" id="ARBA00023136"/>
    </source>
</evidence>
<keyword evidence="10" id="KW-1185">Reference proteome</keyword>
<dbReference type="PANTHER" id="PTHR32309">
    <property type="entry name" value="TYROSINE-PROTEIN KINASE"/>
    <property type="match status" value="1"/>
</dbReference>